<dbReference type="Proteomes" id="UP000179840">
    <property type="component" value="Unassembled WGS sequence"/>
</dbReference>
<name>A0A1S1UFA3_9BURK</name>
<dbReference type="SUPFAM" id="SSF51161">
    <property type="entry name" value="Trimeric LpxA-like enzymes"/>
    <property type="match status" value="1"/>
</dbReference>
<keyword evidence="3" id="KW-0677">Repeat</keyword>
<comment type="similarity">
    <text evidence="1">Belongs to the transferase hexapeptide repeat family.</text>
</comment>
<gene>
    <name evidence="6" type="ORF">AKG95_04355</name>
</gene>
<dbReference type="InterPro" id="IPR014710">
    <property type="entry name" value="RmlC-like_jellyroll"/>
</dbReference>
<keyword evidence="2" id="KW-0808">Transferase</keyword>
<evidence type="ECO:0000313" key="7">
    <source>
        <dbReference type="Proteomes" id="UP000179840"/>
    </source>
</evidence>
<dbReference type="InterPro" id="IPR011004">
    <property type="entry name" value="Trimer_LpxA-like_sf"/>
</dbReference>
<evidence type="ECO:0000256" key="1">
    <source>
        <dbReference type="ARBA" id="ARBA00007274"/>
    </source>
</evidence>
<reference evidence="6 7" key="1">
    <citation type="submission" date="2015-06" db="EMBL/GenBank/DDBJ databases">
        <title>Draft genome sequencing of a biphenyl-degrading bacterium, Janthinobacterium lividum MEG1.</title>
        <authorList>
            <person name="Shimodaira J."/>
            <person name="Hatta T."/>
        </authorList>
    </citation>
    <scope>NUCLEOTIDE SEQUENCE [LARGE SCALE GENOMIC DNA]</scope>
    <source>
        <strain evidence="6 7">MEG1</strain>
    </source>
</reference>
<dbReference type="PANTHER" id="PTHR43300:SF4">
    <property type="entry name" value="ACYL-[ACYL-CARRIER-PROTEIN]--UDP-N-ACETYLGLUCOSAMINE O-ACYLTRANSFERASE"/>
    <property type="match status" value="1"/>
</dbReference>
<dbReference type="SUPFAM" id="SSF51182">
    <property type="entry name" value="RmlC-like cupins"/>
    <property type="match status" value="1"/>
</dbReference>
<evidence type="ECO:0000256" key="2">
    <source>
        <dbReference type="ARBA" id="ARBA00022679"/>
    </source>
</evidence>
<dbReference type="InterPro" id="IPR011051">
    <property type="entry name" value="RmlC_Cupin_sf"/>
</dbReference>
<dbReference type="CDD" id="cd20292">
    <property type="entry name" value="cupin_QdtA-like"/>
    <property type="match status" value="1"/>
</dbReference>
<keyword evidence="6" id="KW-0413">Isomerase</keyword>
<dbReference type="AlphaFoldDB" id="A0A1S1UFA3"/>
<evidence type="ECO:0000256" key="4">
    <source>
        <dbReference type="ARBA" id="ARBA00023315"/>
    </source>
</evidence>
<organism evidence="6 7">
    <name type="scientific">Janthinobacterium lividum</name>
    <dbReference type="NCBI Taxonomy" id="29581"/>
    <lineage>
        <taxon>Bacteria</taxon>
        <taxon>Pseudomonadati</taxon>
        <taxon>Pseudomonadota</taxon>
        <taxon>Betaproteobacteria</taxon>
        <taxon>Burkholderiales</taxon>
        <taxon>Oxalobacteraceae</taxon>
        <taxon>Janthinobacterium</taxon>
    </lineage>
</organism>
<dbReference type="GO" id="GO:0016746">
    <property type="term" value="F:acyltransferase activity"/>
    <property type="evidence" value="ECO:0007669"/>
    <property type="project" value="UniProtKB-KW"/>
</dbReference>
<dbReference type="RefSeq" id="WP_071075649.1">
    <property type="nucleotide sequence ID" value="NZ_LFKP01000003.1"/>
</dbReference>
<dbReference type="PANTHER" id="PTHR43300">
    <property type="entry name" value="ACETYLTRANSFERASE"/>
    <property type="match status" value="1"/>
</dbReference>
<dbReference type="GO" id="GO:0016853">
    <property type="term" value="F:isomerase activity"/>
    <property type="evidence" value="ECO:0007669"/>
    <property type="project" value="UniProtKB-KW"/>
</dbReference>
<protein>
    <submittedName>
        <fullName evidence="6">Isomerase</fullName>
    </submittedName>
</protein>
<evidence type="ECO:0000259" key="5">
    <source>
        <dbReference type="Pfam" id="PF05523"/>
    </source>
</evidence>
<dbReference type="CDD" id="cd03358">
    <property type="entry name" value="LbH_WxcM_N_like"/>
    <property type="match status" value="1"/>
</dbReference>
<dbReference type="PROSITE" id="PS00101">
    <property type="entry name" value="HEXAPEP_TRANSFERASES"/>
    <property type="match status" value="1"/>
</dbReference>
<dbReference type="Gene3D" id="2.160.10.10">
    <property type="entry name" value="Hexapeptide repeat proteins"/>
    <property type="match status" value="2"/>
</dbReference>
<accession>A0A1S1UFA3</accession>
<sequence>MTEKKHIHSHAIVEPGASIGAATNVWAFAHVLGGARIGAECNICDHVFIENDVVLGDRVTVKCGVQLWDGITIGDDVFIGPNATFANDKFPRSKQYLAQVARTSIRRGASIGAGAVILPGIVIAENAMVGAGAVVTKNVPPHAIVVGNPARVVGYTNASPNTEHGPLLGTAASSEFTKDGALSHVNGVRLYKFPLIKDIRGSLSVGEFQKDIPFDAARYFLVFDVPSKELRGEHAHHACHQFLICVHGSCAVVADDGNVRQEYMLDAPNLGIYLPPLTWGVQYKYSPDAVLLVFASHVYDADDYIRDYSDFLRITASLSGADPVSSPIEQKE</sequence>
<dbReference type="InterPro" id="IPR001451">
    <property type="entry name" value="Hexapep"/>
</dbReference>
<dbReference type="Pfam" id="PF05523">
    <property type="entry name" value="FdtA"/>
    <property type="match status" value="1"/>
</dbReference>
<dbReference type="InterPro" id="IPR050179">
    <property type="entry name" value="Trans_hexapeptide_repeat"/>
</dbReference>
<dbReference type="InterPro" id="IPR008894">
    <property type="entry name" value="QdtA_cupin_dom"/>
</dbReference>
<keyword evidence="4" id="KW-0012">Acyltransferase</keyword>
<dbReference type="Gene3D" id="2.60.120.10">
    <property type="entry name" value="Jelly Rolls"/>
    <property type="match status" value="1"/>
</dbReference>
<comment type="caution">
    <text evidence="6">The sequence shown here is derived from an EMBL/GenBank/DDBJ whole genome shotgun (WGS) entry which is preliminary data.</text>
</comment>
<feature type="domain" description="Sugar 3,4-ketoisomerase QdtA cupin" evidence="5">
    <location>
        <begin position="187"/>
        <end position="314"/>
    </location>
</feature>
<evidence type="ECO:0000313" key="6">
    <source>
        <dbReference type="EMBL" id="OHV98471.1"/>
    </source>
</evidence>
<dbReference type="Pfam" id="PF00132">
    <property type="entry name" value="Hexapep"/>
    <property type="match status" value="2"/>
</dbReference>
<dbReference type="InterPro" id="IPR018357">
    <property type="entry name" value="Hexapep_transf_CS"/>
</dbReference>
<evidence type="ECO:0000256" key="3">
    <source>
        <dbReference type="ARBA" id="ARBA00022737"/>
    </source>
</evidence>
<dbReference type="EMBL" id="LFKP01000003">
    <property type="protein sequence ID" value="OHV98471.1"/>
    <property type="molecule type" value="Genomic_DNA"/>
</dbReference>
<proteinExistence type="inferred from homology"/>